<keyword evidence="1 5" id="KW-0732">Signal</keyword>
<keyword evidence="2" id="KW-0472">Membrane</keyword>
<feature type="signal peptide" evidence="5">
    <location>
        <begin position="1"/>
        <end position="21"/>
    </location>
</feature>
<accession>A0ABN4SYN6</accession>
<keyword evidence="8" id="KW-1185">Reference proteome</keyword>
<dbReference type="Proteomes" id="UP000175893">
    <property type="component" value="Chromosome"/>
</dbReference>
<keyword evidence="4" id="KW-0449">Lipoprotein</keyword>
<evidence type="ECO:0000256" key="5">
    <source>
        <dbReference type="SAM" id="SignalP"/>
    </source>
</evidence>
<evidence type="ECO:0000313" key="7">
    <source>
        <dbReference type="EMBL" id="AOV96917.1"/>
    </source>
</evidence>
<evidence type="ECO:0000256" key="3">
    <source>
        <dbReference type="ARBA" id="ARBA00023139"/>
    </source>
</evidence>
<gene>
    <name evidence="7" type="ORF">A9798_08065</name>
</gene>
<dbReference type="PROSITE" id="PS51257">
    <property type="entry name" value="PROKAR_LIPOPROTEIN"/>
    <property type="match status" value="1"/>
</dbReference>
<organism evidence="7 8">
    <name type="scientific">Edwardsiella hoshinae</name>
    <dbReference type="NCBI Taxonomy" id="93378"/>
    <lineage>
        <taxon>Bacteria</taxon>
        <taxon>Pseudomonadati</taxon>
        <taxon>Pseudomonadota</taxon>
        <taxon>Gammaproteobacteria</taxon>
        <taxon>Enterobacterales</taxon>
        <taxon>Hafniaceae</taxon>
        <taxon>Edwardsiella</taxon>
    </lineage>
</organism>
<evidence type="ECO:0000256" key="4">
    <source>
        <dbReference type="ARBA" id="ARBA00023288"/>
    </source>
</evidence>
<evidence type="ECO:0000259" key="6">
    <source>
        <dbReference type="Pfam" id="PF09864"/>
    </source>
</evidence>
<dbReference type="SUPFAM" id="SSF141488">
    <property type="entry name" value="YdhA-like"/>
    <property type="match status" value="1"/>
</dbReference>
<feature type="domain" description="C-type lysozyme inhibitor" evidence="6">
    <location>
        <begin position="29"/>
        <end position="92"/>
    </location>
</feature>
<feature type="chain" id="PRO_5046452770" description="C-type lysozyme inhibitor domain-containing protein" evidence="5">
    <location>
        <begin position="22"/>
        <end position="106"/>
    </location>
</feature>
<dbReference type="EMBL" id="CP016043">
    <property type="protein sequence ID" value="AOV96917.1"/>
    <property type="molecule type" value="Genomic_DNA"/>
</dbReference>
<dbReference type="InterPro" id="IPR018660">
    <property type="entry name" value="MliC"/>
</dbReference>
<sequence length="106" mass="11552">MMRNLMLAGAALLLAGCQLFAQGGQTLHYRCGTLPLTVLQDNKLRQVRMVLDGSALTLRQTLSASGVRYSDGRYTFWSTGNEAIIERDGHVIVNDCLLQPAATLSL</sequence>
<evidence type="ECO:0000313" key="8">
    <source>
        <dbReference type="Proteomes" id="UP000175893"/>
    </source>
</evidence>
<proteinExistence type="predicted"/>
<protein>
    <recommendedName>
        <fullName evidence="6">C-type lysozyme inhibitor domain-containing protein</fullName>
    </recommendedName>
</protein>
<keyword evidence="3" id="KW-0564">Palmitate</keyword>
<evidence type="ECO:0000256" key="1">
    <source>
        <dbReference type="ARBA" id="ARBA00022729"/>
    </source>
</evidence>
<dbReference type="InterPro" id="IPR036328">
    <property type="entry name" value="MliC_sf"/>
</dbReference>
<evidence type="ECO:0000256" key="2">
    <source>
        <dbReference type="ARBA" id="ARBA00023136"/>
    </source>
</evidence>
<dbReference type="Pfam" id="PF09864">
    <property type="entry name" value="MliC"/>
    <property type="match status" value="1"/>
</dbReference>
<reference evidence="7 8" key="1">
    <citation type="submission" date="2016-06" db="EMBL/GenBank/DDBJ databases">
        <title>Complete genome sequence of Edwardsiella hoshinae ATCC 35051.</title>
        <authorList>
            <person name="Reichley S.R."/>
            <person name="Waldbieser G.C."/>
            <person name="Lawrence M.L."/>
            <person name="Griffin M.J."/>
        </authorList>
    </citation>
    <scope>NUCLEOTIDE SEQUENCE [LARGE SCALE GENOMIC DNA]</scope>
    <source>
        <strain evidence="7 8">ATCC 35051</strain>
    </source>
</reference>
<name>A0ABN4SYN6_9GAMM</name>
<dbReference type="Gene3D" id="2.40.128.200">
    <property type="match status" value="1"/>
</dbReference>